<name>A0A8T0UJU1_PANVG</name>
<dbReference type="AlphaFoldDB" id="A0A8T0UJU1"/>
<evidence type="ECO:0000256" key="1">
    <source>
        <dbReference type="SAM" id="MobiDB-lite"/>
    </source>
</evidence>
<sequence>MSCSAQHLIYRWNQDRESLNPSWCLWPLLGSHTLAFPSAAASRGCSKSSGDGDSHNRSCSHGRRCPPWHQKLH</sequence>
<accession>A0A8T0UJU1</accession>
<evidence type="ECO:0000313" key="2">
    <source>
        <dbReference type="EMBL" id="KAG2621094.1"/>
    </source>
</evidence>
<keyword evidence="3" id="KW-1185">Reference proteome</keyword>
<protein>
    <submittedName>
        <fullName evidence="2">Uncharacterized protein</fullName>
    </submittedName>
</protein>
<proteinExistence type="predicted"/>
<feature type="compositionally biased region" description="Basic residues" evidence="1">
    <location>
        <begin position="58"/>
        <end position="73"/>
    </location>
</feature>
<comment type="caution">
    <text evidence="2">The sequence shown here is derived from an EMBL/GenBank/DDBJ whole genome shotgun (WGS) entry which is preliminary data.</text>
</comment>
<dbReference type="EMBL" id="CM029042">
    <property type="protein sequence ID" value="KAG2621094.1"/>
    <property type="molecule type" value="Genomic_DNA"/>
</dbReference>
<dbReference type="Proteomes" id="UP000823388">
    <property type="component" value="Chromosome 3N"/>
</dbReference>
<organism evidence="2 3">
    <name type="scientific">Panicum virgatum</name>
    <name type="common">Blackwell switchgrass</name>
    <dbReference type="NCBI Taxonomy" id="38727"/>
    <lineage>
        <taxon>Eukaryota</taxon>
        <taxon>Viridiplantae</taxon>
        <taxon>Streptophyta</taxon>
        <taxon>Embryophyta</taxon>
        <taxon>Tracheophyta</taxon>
        <taxon>Spermatophyta</taxon>
        <taxon>Magnoliopsida</taxon>
        <taxon>Liliopsida</taxon>
        <taxon>Poales</taxon>
        <taxon>Poaceae</taxon>
        <taxon>PACMAD clade</taxon>
        <taxon>Panicoideae</taxon>
        <taxon>Panicodae</taxon>
        <taxon>Paniceae</taxon>
        <taxon>Panicinae</taxon>
        <taxon>Panicum</taxon>
        <taxon>Panicum sect. Hiantes</taxon>
    </lineage>
</organism>
<evidence type="ECO:0000313" key="3">
    <source>
        <dbReference type="Proteomes" id="UP000823388"/>
    </source>
</evidence>
<gene>
    <name evidence="2" type="ORF">PVAP13_3NG231415</name>
</gene>
<reference evidence="2" key="1">
    <citation type="submission" date="2020-05" db="EMBL/GenBank/DDBJ databases">
        <title>WGS assembly of Panicum virgatum.</title>
        <authorList>
            <person name="Lovell J.T."/>
            <person name="Jenkins J."/>
            <person name="Shu S."/>
            <person name="Juenger T.E."/>
            <person name="Schmutz J."/>
        </authorList>
    </citation>
    <scope>NUCLEOTIDE SEQUENCE</scope>
    <source>
        <strain evidence="2">AP13</strain>
    </source>
</reference>
<feature type="region of interest" description="Disordered" evidence="1">
    <location>
        <begin position="41"/>
        <end position="73"/>
    </location>
</feature>